<evidence type="ECO:0000313" key="2">
    <source>
        <dbReference type="Proteomes" id="UP000553343"/>
    </source>
</evidence>
<dbReference type="InterPro" id="IPR023214">
    <property type="entry name" value="HAD_sf"/>
</dbReference>
<dbReference type="Gene3D" id="3.40.50.1000">
    <property type="entry name" value="HAD superfamily/HAD-like"/>
    <property type="match status" value="1"/>
</dbReference>
<evidence type="ECO:0000313" key="1">
    <source>
        <dbReference type="EMBL" id="NWH06908.1"/>
    </source>
</evidence>
<accession>A0A850TDK9</accession>
<dbReference type="AlphaFoldDB" id="A0A850TDK9"/>
<dbReference type="Proteomes" id="UP000553343">
    <property type="component" value="Unassembled WGS sequence"/>
</dbReference>
<organism evidence="1 2">
    <name type="scientific">Desulfobacter latus</name>
    <dbReference type="NCBI Taxonomy" id="2292"/>
    <lineage>
        <taxon>Bacteria</taxon>
        <taxon>Pseudomonadati</taxon>
        <taxon>Thermodesulfobacteriota</taxon>
        <taxon>Desulfobacteria</taxon>
        <taxon>Desulfobacterales</taxon>
        <taxon>Desulfobacteraceae</taxon>
        <taxon>Desulfobacter</taxon>
    </lineage>
</organism>
<keyword evidence="2" id="KW-1185">Reference proteome</keyword>
<protein>
    <submittedName>
        <fullName evidence="1">ATPase P</fullName>
    </submittedName>
</protein>
<reference evidence="1 2" key="1">
    <citation type="submission" date="2020-06" db="EMBL/GenBank/DDBJ databases">
        <title>High-quality draft genome of sulfate reducer Desulfobacter latus type strain AcrS2 isolated from marine sediment.</title>
        <authorList>
            <person name="Hoppe M."/>
            <person name="Larsen C.K."/>
            <person name="Marshall I.P.G."/>
            <person name="Schramm A."/>
            <person name="Marietou A.G."/>
        </authorList>
    </citation>
    <scope>NUCLEOTIDE SEQUENCE [LARGE SCALE GENOMIC DNA]</scope>
    <source>
        <strain evidence="1 2">AcRS2</strain>
    </source>
</reference>
<dbReference type="RefSeq" id="WP_178368353.1">
    <property type="nucleotide sequence ID" value="NZ_JACADJ010000138.1"/>
</dbReference>
<dbReference type="SUPFAM" id="SSF56784">
    <property type="entry name" value="HAD-like"/>
    <property type="match status" value="1"/>
</dbReference>
<sequence>MICIEIPGTGPVNIQNVMFDYNGTIATDGRLIDGVGPTMNRLGHQLNFHVVTADTFGSVQAQLGEVNANVVLISNQKQDQKKLDVLTSIGADTTMAVGNGVNDALMLKHARLGVAVLGEEGAALPALISADVLVRHILDVFAFFENPNRLIATLRN</sequence>
<gene>
    <name evidence="1" type="ORF">HXW94_18325</name>
</gene>
<comment type="caution">
    <text evidence="1">The sequence shown here is derived from an EMBL/GenBank/DDBJ whole genome shotgun (WGS) entry which is preliminary data.</text>
</comment>
<proteinExistence type="predicted"/>
<dbReference type="EMBL" id="JACADJ010000138">
    <property type="protein sequence ID" value="NWH06908.1"/>
    <property type="molecule type" value="Genomic_DNA"/>
</dbReference>
<dbReference type="InterPro" id="IPR036412">
    <property type="entry name" value="HAD-like_sf"/>
</dbReference>
<name>A0A850TDK9_9BACT</name>